<dbReference type="Gene3D" id="2.50.20.10">
    <property type="entry name" value="Lipoprotein localisation LolA/LolB/LppX"/>
    <property type="match status" value="1"/>
</dbReference>
<dbReference type="CDD" id="cd16325">
    <property type="entry name" value="LolA"/>
    <property type="match status" value="1"/>
</dbReference>
<dbReference type="SUPFAM" id="SSF89392">
    <property type="entry name" value="Prokaryotic lipoproteins and lipoprotein localization factors"/>
    <property type="match status" value="1"/>
</dbReference>
<keyword evidence="1 2" id="KW-0732">Signal</keyword>
<reference evidence="4" key="1">
    <citation type="journal article" date="2019" name="Int. J. Syst. Evol. Microbiol.">
        <title>The Global Catalogue of Microorganisms (GCM) 10K type strain sequencing project: providing services to taxonomists for standard genome sequencing and annotation.</title>
        <authorList>
            <consortium name="The Broad Institute Genomics Platform"/>
            <consortium name="The Broad Institute Genome Sequencing Center for Infectious Disease"/>
            <person name="Wu L."/>
            <person name="Ma J."/>
        </authorList>
    </citation>
    <scope>NUCLEOTIDE SEQUENCE [LARGE SCALE GENOMIC DNA]</scope>
    <source>
        <strain evidence="4">CGMCC 1.16306</strain>
    </source>
</reference>
<feature type="chain" id="PRO_5046243129" evidence="2">
    <location>
        <begin position="20"/>
        <end position="212"/>
    </location>
</feature>
<proteinExistence type="predicted"/>
<accession>A0ABW2MXT7</accession>
<gene>
    <name evidence="3" type="ORF">ACFQO1_12235</name>
</gene>
<keyword evidence="4" id="KW-1185">Reference proteome</keyword>
<dbReference type="RefSeq" id="WP_380218430.1">
    <property type="nucleotide sequence ID" value="NZ_JBHTBN010000006.1"/>
</dbReference>
<organism evidence="3 4">
    <name type="scientific">Jejudonia soesokkakensis</name>
    <dbReference type="NCBI Taxonomy" id="1323432"/>
    <lineage>
        <taxon>Bacteria</taxon>
        <taxon>Pseudomonadati</taxon>
        <taxon>Bacteroidota</taxon>
        <taxon>Flavobacteriia</taxon>
        <taxon>Flavobacteriales</taxon>
        <taxon>Flavobacteriaceae</taxon>
        <taxon>Jejudonia</taxon>
    </lineage>
</organism>
<evidence type="ECO:0000313" key="3">
    <source>
        <dbReference type="EMBL" id="MFC7358460.1"/>
    </source>
</evidence>
<dbReference type="EMBL" id="JBHTBN010000006">
    <property type="protein sequence ID" value="MFC7358460.1"/>
    <property type="molecule type" value="Genomic_DNA"/>
</dbReference>
<dbReference type="Proteomes" id="UP001596415">
    <property type="component" value="Unassembled WGS sequence"/>
</dbReference>
<evidence type="ECO:0000313" key="4">
    <source>
        <dbReference type="Proteomes" id="UP001596415"/>
    </source>
</evidence>
<name>A0ABW2MXT7_9FLAO</name>
<comment type="caution">
    <text evidence="3">The sequence shown here is derived from an EMBL/GenBank/DDBJ whole genome shotgun (WGS) entry which is preliminary data.</text>
</comment>
<dbReference type="Pfam" id="PF03548">
    <property type="entry name" value="LolA"/>
    <property type="match status" value="1"/>
</dbReference>
<feature type="signal peptide" evidence="2">
    <location>
        <begin position="1"/>
        <end position="19"/>
    </location>
</feature>
<dbReference type="InterPro" id="IPR004564">
    <property type="entry name" value="OM_lipoprot_carrier_LolA-like"/>
</dbReference>
<sequence length="212" mass="24242">MKKLVVFCIAIATLSFAQAQEAKKLLNEVSAKVKSYDNFSIDFKVKLDNAKEGISQETRGDVVISGNKYKLNMNGGTEMFDGKKIYRISPVDEEVTIEAYDPNNDKTITPSKMMSFYEKGYTYKMDILQNVRGRKIQYVKLIPIDSNAEFKSYLLGIDAQTKHIYNLIQVDSKGTKYTTTVNSFKTNEPLSKTLFVFDEAKYKKDGYYINKM</sequence>
<dbReference type="InterPro" id="IPR029046">
    <property type="entry name" value="LolA/LolB/LppX"/>
</dbReference>
<evidence type="ECO:0000256" key="1">
    <source>
        <dbReference type="ARBA" id="ARBA00022729"/>
    </source>
</evidence>
<evidence type="ECO:0000256" key="2">
    <source>
        <dbReference type="SAM" id="SignalP"/>
    </source>
</evidence>
<protein>
    <submittedName>
        <fullName evidence="3">Outer membrane lipoprotein carrier protein LolA</fullName>
    </submittedName>
</protein>
<keyword evidence="3" id="KW-0449">Lipoprotein</keyword>